<evidence type="ECO:0000256" key="4">
    <source>
        <dbReference type="ARBA" id="ARBA00022679"/>
    </source>
</evidence>
<keyword evidence="2" id="KW-0645">Protease</keyword>
<gene>
    <name evidence="12" type="ORF">VAMP_19n170</name>
</gene>
<dbReference type="EMBL" id="JAEDAM010000011">
    <property type="protein sequence ID" value="MBS8121710.1"/>
    <property type="molecule type" value="Genomic_DNA"/>
</dbReference>
<dbReference type="Pfam" id="PF00912">
    <property type="entry name" value="Transgly"/>
    <property type="match status" value="1"/>
</dbReference>
<keyword evidence="9" id="KW-0812">Transmembrane</keyword>
<evidence type="ECO:0000313" key="12">
    <source>
        <dbReference type="EMBL" id="MBS8121710.1"/>
    </source>
</evidence>
<protein>
    <recommendedName>
        <fullName evidence="7">peptidoglycan glycosyltransferase</fullName>
        <ecNumber evidence="7">2.4.99.28</ecNumber>
    </recommendedName>
</protein>
<evidence type="ECO:0000256" key="5">
    <source>
        <dbReference type="ARBA" id="ARBA00022801"/>
    </source>
</evidence>
<evidence type="ECO:0000256" key="1">
    <source>
        <dbReference type="ARBA" id="ARBA00022645"/>
    </source>
</evidence>
<name>A0ABS5QKE2_9BACT</name>
<comment type="catalytic activity">
    <reaction evidence="8">
        <text>[GlcNAc-(1-&gt;4)-Mur2Ac(oyl-L-Ala-gamma-D-Glu-L-Lys-D-Ala-D-Ala)](n)-di-trans,octa-cis-undecaprenyl diphosphate + beta-D-GlcNAc-(1-&gt;4)-Mur2Ac(oyl-L-Ala-gamma-D-Glu-L-Lys-D-Ala-D-Ala)-di-trans,octa-cis-undecaprenyl diphosphate = [GlcNAc-(1-&gt;4)-Mur2Ac(oyl-L-Ala-gamma-D-Glu-L-Lys-D-Ala-D-Ala)](n+1)-di-trans,octa-cis-undecaprenyl diphosphate + di-trans,octa-cis-undecaprenyl diphosphate + H(+)</text>
        <dbReference type="Rhea" id="RHEA:23708"/>
        <dbReference type="Rhea" id="RHEA-COMP:9602"/>
        <dbReference type="Rhea" id="RHEA-COMP:9603"/>
        <dbReference type="ChEBI" id="CHEBI:15378"/>
        <dbReference type="ChEBI" id="CHEBI:58405"/>
        <dbReference type="ChEBI" id="CHEBI:60033"/>
        <dbReference type="ChEBI" id="CHEBI:78435"/>
        <dbReference type="EC" id="2.4.99.28"/>
    </reaction>
</comment>
<keyword evidence="6" id="KW-0511">Multifunctional enzyme</keyword>
<keyword evidence="9" id="KW-0472">Membrane</keyword>
<dbReference type="Pfam" id="PF00905">
    <property type="entry name" value="Transpeptidase"/>
    <property type="match status" value="1"/>
</dbReference>
<evidence type="ECO:0000259" key="10">
    <source>
        <dbReference type="Pfam" id="PF00905"/>
    </source>
</evidence>
<dbReference type="Gene3D" id="3.40.710.10">
    <property type="entry name" value="DD-peptidase/beta-lactamase superfamily"/>
    <property type="match status" value="2"/>
</dbReference>
<evidence type="ECO:0000256" key="3">
    <source>
        <dbReference type="ARBA" id="ARBA00022676"/>
    </source>
</evidence>
<comment type="caution">
    <text evidence="12">The sequence shown here is derived from an EMBL/GenBank/DDBJ whole genome shotgun (WGS) entry which is preliminary data.</text>
</comment>
<keyword evidence="3" id="KW-0328">Glycosyltransferase</keyword>
<accession>A0ABS5QKE2</accession>
<sequence length="561" mass="64479">MKKKLTFIIFVLFFIFLFLFNFLYEYELQDNTENLIYDSKGNILKGIKNISYENYNSIPNNINQIIKEIEDKRFYSHFGIDIKAISRAIHSNIFLGNRQGASTIDQQSIKLSQSAFFDRSILQKIKENFIAINLNTHNSKEDIFLYYINNLEFPNQVRGLNSACLVYFDNNCENLFLSELLFLVSIYQTGTNPLNNNNFDQLKKRSKLLCNQISNLDFVSDNICKNIYNLPPLSSNDIYHNFDNLANHYVDYIQSSKNNNSKNFDLDLHNMINNIIKNTFEYRNMQGMNDCCILVLDNTGEVLTMNICRSYEDLFAGQVNACTSRRQTGSVAKPFLYLYAMKELNLNSESILEDKPIEYILEGENIYAPKNFSQTYAGDVKLAQALGSSLNVPTVKLLNDVGVGNYINFIEKLRINVGKENKDKLEKNHEFFNERNLGLSAGLGTYEMSPLNFAKLWKIFFDINEYDFLDSYEVQIKEVYDILTKNSYRNLSFGIDSFMSVPGWAVKTGTSRRFVDGWTCGANKQKGLIVCVWAGNYNGTAMMDSGVNTAGYLWNLVVNNL</sequence>
<dbReference type="InterPro" id="IPR012338">
    <property type="entry name" value="Beta-lactam/transpept-like"/>
</dbReference>
<evidence type="ECO:0000256" key="9">
    <source>
        <dbReference type="SAM" id="Phobius"/>
    </source>
</evidence>
<evidence type="ECO:0000259" key="11">
    <source>
        <dbReference type="Pfam" id="PF00912"/>
    </source>
</evidence>
<reference evidence="12 13" key="1">
    <citation type="journal article" date="2021" name="Nat. Commun.">
        <title>Reductive evolution and unique predatory mode in the CPR bacterium Vampirococcus lugosii.</title>
        <authorList>
            <person name="Moreira D."/>
            <person name="Zivanovic Y."/>
            <person name="Lopez-Archilla A.I."/>
            <person name="Iniesto M."/>
            <person name="Lopez-Garcia P."/>
        </authorList>
    </citation>
    <scope>NUCLEOTIDE SEQUENCE [LARGE SCALE GENOMIC DNA]</scope>
    <source>
        <strain evidence="12">Chiprana</strain>
    </source>
</reference>
<dbReference type="InterPro" id="IPR001264">
    <property type="entry name" value="Glyco_trans_51"/>
</dbReference>
<dbReference type="SUPFAM" id="SSF56601">
    <property type="entry name" value="beta-lactamase/transpeptidase-like"/>
    <property type="match status" value="1"/>
</dbReference>
<dbReference type="InterPro" id="IPR050396">
    <property type="entry name" value="Glycosyltr_51/Transpeptidase"/>
</dbReference>
<dbReference type="EC" id="2.4.99.28" evidence="7"/>
<evidence type="ECO:0000256" key="6">
    <source>
        <dbReference type="ARBA" id="ARBA00023268"/>
    </source>
</evidence>
<evidence type="ECO:0000256" key="2">
    <source>
        <dbReference type="ARBA" id="ARBA00022670"/>
    </source>
</evidence>
<dbReference type="Proteomes" id="UP000680365">
    <property type="component" value="Unassembled WGS sequence"/>
</dbReference>
<organism evidence="12 13">
    <name type="scientific">Candidatus Vampirococcus lugosii</name>
    <dbReference type="NCBI Taxonomy" id="2789015"/>
    <lineage>
        <taxon>Bacteria</taxon>
        <taxon>Candidatus Absconditibacteriota</taxon>
        <taxon>Vampirococcus</taxon>
    </lineage>
</organism>
<keyword evidence="13" id="KW-1185">Reference proteome</keyword>
<evidence type="ECO:0000256" key="7">
    <source>
        <dbReference type="ARBA" id="ARBA00044770"/>
    </source>
</evidence>
<dbReference type="RefSeq" id="WP_213348504.1">
    <property type="nucleotide sequence ID" value="NZ_JAEDAM010000011.1"/>
</dbReference>
<feature type="transmembrane region" description="Helical" evidence="9">
    <location>
        <begin position="7"/>
        <end position="24"/>
    </location>
</feature>
<keyword evidence="4" id="KW-0808">Transferase</keyword>
<keyword evidence="5" id="KW-0378">Hydrolase</keyword>
<dbReference type="SUPFAM" id="SSF53955">
    <property type="entry name" value="Lysozyme-like"/>
    <property type="match status" value="1"/>
</dbReference>
<proteinExistence type="predicted"/>
<keyword evidence="9" id="KW-1133">Transmembrane helix</keyword>
<feature type="domain" description="Penicillin-binding protein transpeptidase" evidence="10">
    <location>
        <begin position="292"/>
        <end position="521"/>
    </location>
</feature>
<dbReference type="InterPro" id="IPR023346">
    <property type="entry name" value="Lysozyme-like_dom_sf"/>
</dbReference>
<keyword evidence="1" id="KW-0121">Carboxypeptidase</keyword>
<dbReference type="InterPro" id="IPR036950">
    <property type="entry name" value="PBP_transglycosylase"/>
</dbReference>
<dbReference type="PANTHER" id="PTHR32282">
    <property type="entry name" value="BINDING PROTEIN TRANSPEPTIDASE, PUTATIVE-RELATED"/>
    <property type="match status" value="1"/>
</dbReference>
<feature type="domain" description="Glycosyl transferase family 51" evidence="11">
    <location>
        <begin position="49"/>
        <end position="212"/>
    </location>
</feature>
<dbReference type="InterPro" id="IPR001460">
    <property type="entry name" value="PCN-bd_Tpept"/>
</dbReference>
<dbReference type="Gene3D" id="1.10.3810.10">
    <property type="entry name" value="Biosynthetic peptidoglycan transglycosylase-like"/>
    <property type="match status" value="1"/>
</dbReference>
<dbReference type="PANTHER" id="PTHR32282:SF15">
    <property type="entry name" value="PENICILLIN-BINDING PROTEIN 1C"/>
    <property type="match status" value="1"/>
</dbReference>
<evidence type="ECO:0000256" key="8">
    <source>
        <dbReference type="ARBA" id="ARBA00049902"/>
    </source>
</evidence>
<evidence type="ECO:0000313" key="13">
    <source>
        <dbReference type="Proteomes" id="UP000680365"/>
    </source>
</evidence>